<proteinExistence type="predicted"/>
<protein>
    <recommendedName>
        <fullName evidence="4">Blue (type 1) copper domain-containing protein</fullName>
    </recommendedName>
</protein>
<dbReference type="PANTHER" id="PTHR34883">
    <property type="entry name" value="SERINE-RICH PROTEIN, PUTATIVE-RELATED-RELATED"/>
    <property type="match status" value="1"/>
</dbReference>
<evidence type="ECO:0000313" key="6">
    <source>
        <dbReference type="Proteomes" id="UP001385951"/>
    </source>
</evidence>
<evidence type="ECO:0000256" key="1">
    <source>
        <dbReference type="ARBA" id="ARBA00022723"/>
    </source>
</evidence>
<keyword evidence="1" id="KW-0479">Metal-binding</keyword>
<feature type="chain" id="PRO_5043676414" description="Blue (type 1) copper domain-containing protein" evidence="3">
    <location>
        <begin position="21"/>
        <end position="212"/>
    </location>
</feature>
<evidence type="ECO:0000313" key="5">
    <source>
        <dbReference type="EMBL" id="KAK7693828.1"/>
    </source>
</evidence>
<dbReference type="GO" id="GO:0009055">
    <property type="term" value="F:electron transfer activity"/>
    <property type="evidence" value="ECO:0007669"/>
    <property type="project" value="InterPro"/>
</dbReference>
<keyword evidence="3" id="KW-0732">Signal</keyword>
<keyword evidence="2" id="KW-0186">Copper</keyword>
<evidence type="ECO:0000259" key="4">
    <source>
        <dbReference type="Pfam" id="PF00127"/>
    </source>
</evidence>
<comment type="caution">
    <text evidence="5">The sequence shown here is derived from an EMBL/GenBank/DDBJ whole genome shotgun (WGS) entry which is preliminary data.</text>
</comment>
<gene>
    <name evidence="5" type="ORF">QCA50_003400</name>
</gene>
<dbReference type="InterPro" id="IPR008972">
    <property type="entry name" value="Cupredoxin"/>
</dbReference>
<organism evidence="5 6">
    <name type="scientific">Cerrena zonata</name>
    <dbReference type="NCBI Taxonomy" id="2478898"/>
    <lineage>
        <taxon>Eukaryota</taxon>
        <taxon>Fungi</taxon>
        <taxon>Dikarya</taxon>
        <taxon>Basidiomycota</taxon>
        <taxon>Agaricomycotina</taxon>
        <taxon>Agaricomycetes</taxon>
        <taxon>Polyporales</taxon>
        <taxon>Cerrenaceae</taxon>
        <taxon>Cerrena</taxon>
    </lineage>
</organism>
<dbReference type="EMBL" id="JASBNA010000003">
    <property type="protein sequence ID" value="KAK7693828.1"/>
    <property type="molecule type" value="Genomic_DNA"/>
</dbReference>
<name>A0AAW0GTV6_9APHY</name>
<dbReference type="SUPFAM" id="SSF49503">
    <property type="entry name" value="Cupredoxins"/>
    <property type="match status" value="1"/>
</dbReference>
<dbReference type="InterPro" id="IPR000923">
    <property type="entry name" value="BlueCu_1"/>
</dbReference>
<dbReference type="Pfam" id="PF00127">
    <property type="entry name" value="Copper-bind"/>
    <property type="match status" value="1"/>
</dbReference>
<dbReference type="InterPro" id="IPR052953">
    <property type="entry name" value="Ser-rich/MCO-related"/>
</dbReference>
<evidence type="ECO:0000256" key="3">
    <source>
        <dbReference type="SAM" id="SignalP"/>
    </source>
</evidence>
<dbReference type="Proteomes" id="UP001385951">
    <property type="component" value="Unassembled WGS sequence"/>
</dbReference>
<dbReference type="CDD" id="cd00920">
    <property type="entry name" value="Cupredoxin"/>
    <property type="match status" value="1"/>
</dbReference>
<feature type="domain" description="Blue (type 1) copper" evidence="4">
    <location>
        <begin position="27"/>
        <end position="128"/>
    </location>
</feature>
<keyword evidence="6" id="KW-1185">Reference proteome</keyword>
<dbReference type="AlphaFoldDB" id="A0AAW0GTV6"/>
<reference evidence="5 6" key="1">
    <citation type="submission" date="2022-09" db="EMBL/GenBank/DDBJ databases">
        <authorList>
            <person name="Palmer J.M."/>
        </authorList>
    </citation>
    <scope>NUCLEOTIDE SEQUENCE [LARGE SCALE GENOMIC DNA]</scope>
    <source>
        <strain evidence="5 6">DSM 7382</strain>
    </source>
</reference>
<accession>A0AAW0GTV6</accession>
<evidence type="ECO:0000256" key="2">
    <source>
        <dbReference type="ARBA" id="ARBA00023008"/>
    </source>
</evidence>
<feature type="signal peptide" evidence="3">
    <location>
        <begin position="1"/>
        <end position="20"/>
    </location>
</feature>
<sequence length="212" mass="21110">MRFSSFLAVLPLVGMAFAQGQNFVVKVGDNGTLAFNPPSVTIQNGDSVSFQFLSKNHSVTQSTFAKPCELMTNADGTKGIDSGFQPVAANATQFQQFTFTVNNASAPLWFFCAQNTPANHCAAGMVFAINPTADKSFAAYQANAKASTTGTSASAGASSAASATGSATSGTAATPSASTTGTGANSGAVSIKASSVAGLLVAGVALVAGSIL</sequence>
<dbReference type="PANTHER" id="PTHR34883:SF15">
    <property type="entry name" value="EXTRACELLULAR SERINE-RICH PROTEIN"/>
    <property type="match status" value="1"/>
</dbReference>
<dbReference type="GO" id="GO:0005507">
    <property type="term" value="F:copper ion binding"/>
    <property type="evidence" value="ECO:0007669"/>
    <property type="project" value="InterPro"/>
</dbReference>
<dbReference type="Gene3D" id="2.60.40.420">
    <property type="entry name" value="Cupredoxins - blue copper proteins"/>
    <property type="match status" value="1"/>
</dbReference>